<protein>
    <submittedName>
        <fullName evidence="2">NADPH-dependent oxidoreductase</fullName>
    </submittedName>
</protein>
<dbReference type="InterPro" id="IPR005025">
    <property type="entry name" value="FMN_Rdtase-like_dom"/>
</dbReference>
<dbReference type="OrthoDB" id="9812295at2"/>
<proteinExistence type="predicted"/>
<name>A0A3E1NI99_9BACT</name>
<reference evidence="2 3" key="1">
    <citation type="submission" date="2018-08" db="EMBL/GenBank/DDBJ databases">
        <title>Chitinophagaceae sp. K23C18032701, a novel bacterium isolated from forest soil.</title>
        <authorList>
            <person name="Wang C."/>
        </authorList>
    </citation>
    <scope>NUCLEOTIDE SEQUENCE [LARGE SCALE GENOMIC DNA]</scope>
    <source>
        <strain evidence="2 3">K23C18032701</strain>
    </source>
</reference>
<dbReference type="Gene3D" id="3.40.50.360">
    <property type="match status" value="1"/>
</dbReference>
<gene>
    <name evidence="2" type="ORF">DXN05_13130</name>
</gene>
<dbReference type="Proteomes" id="UP000261284">
    <property type="component" value="Unassembled WGS sequence"/>
</dbReference>
<evidence type="ECO:0000313" key="3">
    <source>
        <dbReference type="Proteomes" id="UP000261284"/>
    </source>
</evidence>
<dbReference type="PANTHER" id="PTHR30543:SF21">
    <property type="entry name" value="NAD(P)H-DEPENDENT FMN REDUCTASE LOT6"/>
    <property type="match status" value="1"/>
</dbReference>
<dbReference type="AlphaFoldDB" id="A0A3E1NI99"/>
<dbReference type="InterPro" id="IPR029039">
    <property type="entry name" value="Flavoprotein-like_sf"/>
</dbReference>
<dbReference type="GO" id="GO:0016491">
    <property type="term" value="F:oxidoreductase activity"/>
    <property type="evidence" value="ECO:0007669"/>
    <property type="project" value="InterPro"/>
</dbReference>
<keyword evidence="3" id="KW-1185">Reference proteome</keyword>
<dbReference type="GO" id="GO:0005829">
    <property type="term" value="C:cytosol"/>
    <property type="evidence" value="ECO:0007669"/>
    <property type="project" value="TreeGrafter"/>
</dbReference>
<organism evidence="2 3">
    <name type="scientific">Deminuibacter soli</name>
    <dbReference type="NCBI Taxonomy" id="2291815"/>
    <lineage>
        <taxon>Bacteria</taxon>
        <taxon>Pseudomonadati</taxon>
        <taxon>Bacteroidota</taxon>
        <taxon>Chitinophagia</taxon>
        <taxon>Chitinophagales</taxon>
        <taxon>Chitinophagaceae</taxon>
        <taxon>Deminuibacter</taxon>
    </lineage>
</organism>
<dbReference type="EMBL" id="QTJU01000004">
    <property type="protein sequence ID" value="RFM27649.1"/>
    <property type="molecule type" value="Genomic_DNA"/>
</dbReference>
<dbReference type="InterPro" id="IPR050712">
    <property type="entry name" value="NAD(P)H-dep_reductase"/>
</dbReference>
<dbReference type="SUPFAM" id="SSF52218">
    <property type="entry name" value="Flavoproteins"/>
    <property type="match status" value="1"/>
</dbReference>
<dbReference type="PANTHER" id="PTHR30543">
    <property type="entry name" value="CHROMATE REDUCTASE"/>
    <property type="match status" value="1"/>
</dbReference>
<dbReference type="Pfam" id="PF03358">
    <property type="entry name" value="FMN_red"/>
    <property type="match status" value="1"/>
</dbReference>
<comment type="caution">
    <text evidence="2">The sequence shown here is derived from an EMBL/GenBank/DDBJ whole genome shotgun (WGS) entry which is preliminary data.</text>
</comment>
<dbReference type="GO" id="GO:0010181">
    <property type="term" value="F:FMN binding"/>
    <property type="evidence" value="ECO:0007669"/>
    <property type="project" value="TreeGrafter"/>
</dbReference>
<sequence length="186" mass="21087">MHIVILSASVRQGRSSHRVARFFNQFIPAHYQQASVELVDLKDYDFPLFEERLKFMDNPSGNILSFAQKIKQANGVIIVTPEYNGGYPASLKNVTDLLYDEWRRKPIALVTVSAGPFGGTQVMTSLLFTLWKIGAWVVPAMYPVPRVDEAYNENGDPVDKEATEKKAKRFLNELTWCMEAAAKMKQ</sequence>
<evidence type="ECO:0000313" key="2">
    <source>
        <dbReference type="EMBL" id="RFM27649.1"/>
    </source>
</evidence>
<accession>A0A3E1NI99</accession>
<feature type="domain" description="NADPH-dependent FMN reductase-like" evidence="1">
    <location>
        <begin position="1"/>
        <end position="142"/>
    </location>
</feature>
<evidence type="ECO:0000259" key="1">
    <source>
        <dbReference type="Pfam" id="PF03358"/>
    </source>
</evidence>
<dbReference type="RefSeq" id="WP_116847728.1">
    <property type="nucleotide sequence ID" value="NZ_QTJU01000004.1"/>
</dbReference>